<dbReference type="GO" id="GO:0016428">
    <property type="term" value="F:tRNA (cytidine-5-)-methyltransferase activity"/>
    <property type="evidence" value="ECO:0007669"/>
    <property type="project" value="InterPro"/>
</dbReference>
<feature type="domain" description="SAM-dependent MTase RsmB/NOP-type" evidence="13">
    <location>
        <begin position="57"/>
        <end position="414"/>
    </location>
</feature>
<dbReference type="InterPro" id="IPR057286">
    <property type="entry name" value="PUA_NSUN2"/>
</dbReference>
<evidence type="ECO:0000256" key="5">
    <source>
        <dbReference type="ARBA" id="ARBA00022603"/>
    </source>
</evidence>
<dbReference type="AlphaFoldDB" id="A0A8J2WUQ6"/>
<dbReference type="InterPro" id="IPR023267">
    <property type="entry name" value="RCMT"/>
</dbReference>
<keyword evidence="15" id="KW-1185">Reference proteome</keyword>
<evidence type="ECO:0000256" key="10">
    <source>
        <dbReference type="ARBA" id="ARBA00023242"/>
    </source>
</evidence>
<feature type="region of interest" description="Disordered" evidence="12">
    <location>
        <begin position="1"/>
        <end position="20"/>
    </location>
</feature>
<evidence type="ECO:0000256" key="6">
    <source>
        <dbReference type="ARBA" id="ARBA00022679"/>
    </source>
</evidence>
<keyword evidence="6 11" id="KW-0808">Transferase</keyword>
<keyword evidence="4" id="KW-0820">tRNA-binding</keyword>
<evidence type="ECO:0000256" key="8">
    <source>
        <dbReference type="ARBA" id="ARBA00022694"/>
    </source>
</evidence>
<keyword evidence="9 11" id="KW-0694">RNA-binding</keyword>
<dbReference type="PROSITE" id="PS51686">
    <property type="entry name" value="SAM_MT_RSMB_NOP"/>
    <property type="match status" value="1"/>
</dbReference>
<evidence type="ECO:0000256" key="12">
    <source>
        <dbReference type="SAM" id="MobiDB-lite"/>
    </source>
</evidence>
<name>A0A8J2WUQ6_9CRUS</name>
<dbReference type="InterPro" id="IPR018314">
    <property type="entry name" value="RsmB/NOL1/NOP2-like_CS"/>
</dbReference>
<dbReference type="EMBL" id="CAKKLH010000325">
    <property type="protein sequence ID" value="CAH0112319.1"/>
    <property type="molecule type" value="Genomic_DNA"/>
</dbReference>
<dbReference type="PANTHER" id="PTHR22808:SF1">
    <property type="entry name" value="RNA CYTOSINE-C(5)-METHYLTRANSFERASE NSUN2-RELATED"/>
    <property type="match status" value="1"/>
</dbReference>
<dbReference type="InterPro" id="IPR001678">
    <property type="entry name" value="MeTrfase_RsmB-F_NOP2_dom"/>
</dbReference>
<reference evidence="14" key="1">
    <citation type="submission" date="2021-11" db="EMBL/GenBank/DDBJ databases">
        <authorList>
            <person name="Schell T."/>
        </authorList>
    </citation>
    <scope>NUCLEOTIDE SEQUENCE</scope>
    <source>
        <strain evidence="14">M5</strain>
    </source>
</reference>
<comment type="similarity">
    <text evidence="2 11">Belongs to the class I-like SAM-binding methyltransferase superfamily. RsmB/NOP family.</text>
</comment>
<comment type="subcellular location">
    <subcellularLocation>
        <location evidence="1">Nucleus</location>
    </subcellularLocation>
</comment>
<feature type="binding site" evidence="11">
    <location>
        <begin position="169"/>
        <end position="175"/>
    </location>
    <ligand>
        <name>S-adenosyl-L-methionine</name>
        <dbReference type="ChEBI" id="CHEBI:59789"/>
    </ligand>
</feature>
<keyword evidence="7 11" id="KW-0949">S-adenosyl-L-methionine</keyword>
<evidence type="ECO:0000256" key="1">
    <source>
        <dbReference type="ARBA" id="ARBA00004123"/>
    </source>
</evidence>
<evidence type="ECO:0000313" key="15">
    <source>
        <dbReference type="Proteomes" id="UP000789390"/>
    </source>
</evidence>
<dbReference type="Proteomes" id="UP000789390">
    <property type="component" value="Unassembled WGS sequence"/>
</dbReference>
<dbReference type="OrthoDB" id="6093671at2759"/>
<dbReference type="Pfam" id="PF01189">
    <property type="entry name" value="Methyltr_RsmB-F"/>
    <property type="match status" value="1"/>
</dbReference>
<evidence type="ECO:0000256" key="4">
    <source>
        <dbReference type="ARBA" id="ARBA00022555"/>
    </source>
</evidence>
<dbReference type="GO" id="GO:0030488">
    <property type="term" value="P:tRNA methylation"/>
    <property type="evidence" value="ECO:0007669"/>
    <property type="project" value="UniProtKB-ARBA"/>
</dbReference>
<dbReference type="Gene3D" id="3.40.50.150">
    <property type="entry name" value="Vaccinia Virus protein VP39"/>
    <property type="match status" value="1"/>
</dbReference>
<feature type="active site" description="Nucleophile" evidence="11">
    <location>
        <position position="306"/>
    </location>
</feature>
<proteinExistence type="inferred from homology"/>
<dbReference type="PANTHER" id="PTHR22808">
    <property type="entry name" value="NCL1 YEAST -RELATED NOL1/NOP2/FMU SUN DOMAIN-CONTAINING"/>
    <property type="match status" value="1"/>
</dbReference>
<keyword evidence="10" id="KW-0539">Nucleus</keyword>
<evidence type="ECO:0000256" key="3">
    <source>
        <dbReference type="ARBA" id="ARBA00012629"/>
    </source>
</evidence>
<evidence type="ECO:0000259" key="13">
    <source>
        <dbReference type="PROSITE" id="PS51686"/>
    </source>
</evidence>
<dbReference type="InterPro" id="IPR029063">
    <property type="entry name" value="SAM-dependent_MTases_sf"/>
</dbReference>
<dbReference type="SUPFAM" id="SSF53335">
    <property type="entry name" value="S-adenosyl-L-methionine-dependent methyltransferases"/>
    <property type="match status" value="1"/>
</dbReference>
<dbReference type="GO" id="GO:0005634">
    <property type="term" value="C:nucleus"/>
    <property type="evidence" value="ECO:0007669"/>
    <property type="project" value="UniProtKB-SubCell"/>
</dbReference>
<feature type="binding site" evidence="11">
    <location>
        <position position="253"/>
    </location>
    <ligand>
        <name>S-adenosyl-L-methionine</name>
        <dbReference type="ChEBI" id="CHEBI:59789"/>
    </ligand>
</feature>
<protein>
    <recommendedName>
        <fullName evidence="3">tRNA (cytosine(34)-C(5))-methyltransferase</fullName>
        <ecNumber evidence="3">2.1.1.203</ecNumber>
    </recommendedName>
</protein>
<feature type="compositionally biased region" description="Basic residues" evidence="12">
    <location>
        <begin position="1"/>
        <end position="11"/>
    </location>
</feature>
<dbReference type="PROSITE" id="PS01153">
    <property type="entry name" value="NOL1_NOP2_SUN"/>
    <property type="match status" value="1"/>
</dbReference>
<feature type="region of interest" description="Disordered" evidence="12">
    <location>
        <begin position="439"/>
        <end position="460"/>
    </location>
</feature>
<dbReference type="PRINTS" id="PR02011">
    <property type="entry name" value="RCMTNCL1"/>
</dbReference>
<evidence type="ECO:0000256" key="2">
    <source>
        <dbReference type="ARBA" id="ARBA00007494"/>
    </source>
</evidence>
<sequence>MGRMGRKNKRDKKNDSNLSWGTKNKDDGYDVLVKENAAFELYYKAQKIVPDDQWESFMSHLKEPLPASFRISGHRNQGKAILKIMEEGYFKALTEEQAKPECLSWYPENLAWQLSLTRKDIRKSEANVKLHNFLVSETEAGNISRQETVSMIPPLVLDVQPHHKVLDMCAAPGSKTSQLVEMLHSDEGKAPEGLVIANDSNNKRCYLLTHQLKRLPSPNLIITNHDASLMPNFHIPTPGGGKDVLKFDRILCDVPCSGDGTMRKNLDVWMKWNSANGSSLHGLQYRIARRGAEMLCVGGKMVYSTCSLNPMEDEAVIHRLLADAKGSLELEEVSDQLPGLKYVPGLSRWVVMSRDLTAYETPDQVPETMKHILRWSLFPPNPEVADKFHLERCLRILPHQQNTGGFFVSVLKKVALLPWEAQERKPVVEASCTNSTALSATSTAVEPTKDNGPRSPARKRQKIRGFKEDPYLFFDEDEKLWPPIKEFYGLSDLMDPKLLLTRCKEGKKKNIYYTSPMVRDLTRTNVDRLTIINTGIKMFARSENKGTDCGYRIAQEGAIAMMEFMKKRRVVITRDDMTMLLLNDDMNTPPEIHLFSPNAAKQLHEIDTGSTLMECYEQGLHIVVVAWKGKTSVRAYVAKCDRIHYLRLCGADLSKYEVNKFADKERSTQNDLDEKDGMDVVEIKEKVDMDLVKEEKVYMDLVKEEKVDMDLVKEEKVDMDIVKEEKVAE</sequence>
<accession>A0A8J2WUQ6</accession>
<dbReference type="GO" id="GO:0005737">
    <property type="term" value="C:cytoplasm"/>
    <property type="evidence" value="ECO:0007669"/>
    <property type="project" value="TreeGrafter"/>
</dbReference>
<evidence type="ECO:0000256" key="7">
    <source>
        <dbReference type="ARBA" id="ARBA00022691"/>
    </source>
</evidence>
<organism evidence="14 15">
    <name type="scientific">Daphnia galeata</name>
    <dbReference type="NCBI Taxonomy" id="27404"/>
    <lineage>
        <taxon>Eukaryota</taxon>
        <taxon>Metazoa</taxon>
        <taxon>Ecdysozoa</taxon>
        <taxon>Arthropoda</taxon>
        <taxon>Crustacea</taxon>
        <taxon>Branchiopoda</taxon>
        <taxon>Diplostraca</taxon>
        <taxon>Cladocera</taxon>
        <taxon>Anomopoda</taxon>
        <taxon>Daphniidae</taxon>
        <taxon>Daphnia</taxon>
    </lineage>
</organism>
<dbReference type="Pfam" id="PF25378">
    <property type="entry name" value="PUA_NSUN2"/>
    <property type="match status" value="1"/>
</dbReference>
<evidence type="ECO:0000313" key="14">
    <source>
        <dbReference type="EMBL" id="CAH0112319.1"/>
    </source>
</evidence>
<evidence type="ECO:0000256" key="9">
    <source>
        <dbReference type="ARBA" id="ARBA00022884"/>
    </source>
</evidence>
<feature type="binding site" evidence="11">
    <location>
        <position position="226"/>
    </location>
    <ligand>
        <name>S-adenosyl-L-methionine</name>
        <dbReference type="ChEBI" id="CHEBI:59789"/>
    </ligand>
</feature>
<evidence type="ECO:0000256" key="11">
    <source>
        <dbReference type="PROSITE-ProRule" id="PRU01023"/>
    </source>
</evidence>
<dbReference type="EC" id="2.1.1.203" evidence="3"/>
<dbReference type="PRINTS" id="PR02008">
    <property type="entry name" value="RCMTFAMILY"/>
</dbReference>
<keyword evidence="5 11" id="KW-0489">Methyltransferase</keyword>
<dbReference type="GO" id="GO:0000049">
    <property type="term" value="F:tRNA binding"/>
    <property type="evidence" value="ECO:0007669"/>
    <property type="project" value="UniProtKB-KW"/>
</dbReference>
<keyword evidence="8" id="KW-0819">tRNA processing</keyword>
<gene>
    <name evidence="14" type="ORF">DGAL_LOCUS16034</name>
</gene>
<dbReference type="Pfam" id="PF25376">
    <property type="entry name" value="Pre-PUA_NSUN2"/>
    <property type="match status" value="1"/>
</dbReference>
<feature type="binding site" evidence="11">
    <location>
        <position position="199"/>
    </location>
    <ligand>
        <name>S-adenosyl-L-methionine</name>
        <dbReference type="ChEBI" id="CHEBI:59789"/>
    </ligand>
</feature>
<dbReference type="InterPro" id="IPR057285">
    <property type="entry name" value="Pre-PUA_NSUN2"/>
</dbReference>
<comment type="caution">
    <text evidence="14">The sequence shown here is derived from an EMBL/GenBank/DDBJ whole genome shotgun (WGS) entry which is preliminary data.</text>
</comment>
<dbReference type="InterPro" id="IPR023270">
    <property type="entry name" value="RCMT_NCL1"/>
</dbReference>
<dbReference type="InterPro" id="IPR049560">
    <property type="entry name" value="MeTrfase_RsmB-F_NOP2_cat"/>
</dbReference>